<dbReference type="Proteomes" id="UP000663856">
    <property type="component" value="Unassembled WGS sequence"/>
</dbReference>
<name>A0A815ZSU0_9BILA</name>
<dbReference type="Proteomes" id="UP000663866">
    <property type="component" value="Unassembled WGS sequence"/>
</dbReference>
<sequence length="49" mass="5524">IEMKYAKQFEEDSDDEDVDMTNDPENLEIPDGLQSSSEESNDTPIETDG</sequence>
<dbReference type="EMBL" id="CAJNRF010016052">
    <property type="protein sequence ID" value="CAF2185563.1"/>
    <property type="molecule type" value="Genomic_DNA"/>
</dbReference>
<evidence type="ECO:0000313" key="3">
    <source>
        <dbReference type="EMBL" id="CAF2185563.1"/>
    </source>
</evidence>
<gene>
    <name evidence="6" type="ORF">BYL167_LOCUS54165</name>
    <name evidence="2" type="ORF">CJN711_LOCUS33506</name>
    <name evidence="5" type="ORF">GIL414_LOCUS54248</name>
    <name evidence="4" type="ORF">OVN521_LOCUS32006</name>
    <name evidence="3" type="ORF">WKI299_LOCUS33692</name>
</gene>
<organism evidence="2 7">
    <name type="scientific">Rotaria magnacalcarata</name>
    <dbReference type="NCBI Taxonomy" id="392030"/>
    <lineage>
        <taxon>Eukaryota</taxon>
        <taxon>Metazoa</taxon>
        <taxon>Spiralia</taxon>
        <taxon>Gnathifera</taxon>
        <taxon>Rotifera</taxon>
        <taxon>Eurotatoria</taxon>
        <taxon>Bdelloidea</taxon>
        <taxon>Philodinida</taxon>
        <taxon>Philodinidae</taxon>
        <taxon>Rotaria</taxon>
    </lineage>
</organism>
<reference evidence="2" key="1">
    <citation type="submission" date="2021-02" db="EMBL/GenBank/DDBJ databases">
        <authorList>
            <person name="Nowell W R."/>
        </authorList>
    </citation>
    <scope>NUCLEOTIDE SEQUENCE</scope>
</reference>
<keyword evidence="8" id="KW-1185">Reference proteome</keyword>
<dbReference type="EMBL" id="CAJOBH010188057">
    <property type="protein sequence ID" value="CAF4957081.1"/>
    <property type="molecule type" value="Genomic_DNA"/>
</dbReference>
<proteinExistence type="predicted"/>
<dbReference type="Proteomes" id="UP000663855">
    <property type="component" value="Unassembled WGS sequence"/>
</dbReference>
<feature type="non-terminal residue" evidence="2">
    <location>
        <position position="1"/>
    </location>
</feature>
<dbReference type="EMBL" id="CAJOBG010020098">
    <property type="protein sequence ID" value="CAF4321638.1"/>
    <property type="molecule type" value="Genomic_DNA"/>
</dbReference>
<evidence type="ECO:0000313" key="7">
    <source>
        <dbReference type="Proteomes" id="UP000663855"/>
    </source>
</evidence>
<evidence type="ECO:0000313" key="5">
    <source>
        <dbReference type="EMBL" id="CAF4949557.1"/>
    </source>
</evidence>
<feature type="region of interest" description="Disordered" evidence="1">
    <location>
        <begin position="1"/>
        <end position="49"/>
    </location>
</feature>
<evidence type="ECO:0000313" key="8">
    <source>
        <dbReference type="Proteomes" id="UP000663866"/>
    </source>
</evidence>
<feature type="compositionally biased region" description="Acidic residues" evidence="1">
    <location>
        <begin position="11"/>
        <end position="28"/>
    </location>
</feature>
<comment type="caution">
    <text evidence="2">The sequence shown here is derived from an EMBL/GenBank/DDBJ whole genome shotgun (WGS) entry which is preliminary data.</text>
</comment>
<evidence type="ECO:0000313" key="2">
    <source>
        <dbReference type="EMBL" id="CAF1586102.1"/>
    </source>
</evidence>
<dbReference type="EMBL" id="CAJOBJ010189828">
    <property type="protein sequence ID" value="CAF4949557.1"/>
    <property type="molecule type" value="Genomic_DNA"/>
</dbReference>
<dbReference type="Proteomes" id="UP000681720">
    <property type="component" value="Unassembled WGS sequence"/>
</dbReference>
<evidence type="ECO:0000313" key="4">
    <source>
        <dbReference type="EMBL" id="CAF4321638.1"/>
    </source>
</evidence>
<feature type="compositionally biased region" description="Acidic residues" evidence="1">
    <location>
        <begin position="39"/>
        <end position="49"/>
    </location>
</feature>
<dbReference type="Proteomes" id="UP000681967">
    <property type="component" value="Unassembled WGS sequence"/>
</dbReference>
<dbReference type="EMBL" id="CAJNOV010016187">
    <property type="protein sequence ID" value="CAF1586102.1"/>
    <property type="molecule type" value="Genomic_DNA"/>
</dbReference>
<evidence type="ECO:0000313" key="6">
    <source>
        <dbReference type="EMBL" id="CAF4957081.1"/>
    </source>
</evidence>
<feature type="compositionally biased region" description="Basic and acidic residues" evidence="1">
    <location>
        <begin position="1"/>
        <end position="10"/>
    </location>
</feature>
<evidence type="ECO:0000256" key="1">
    <source>
        <dbReference type="SAM" id="MobiDB-lite"/>
    </source>
</evidence>
<protein>
    <submittedName>
        <fullName evidence="2">Uncharacterized protein</fullName>
    </submittedName>
</protein>
<accession>A0A815ZSU0</accession>
<dbReference type="AlphaFoldDB" id="A0A815ZSU0"/>